<evidence type="ECO:0000313" key="7">
    <source>
        <dbReference type="EMBL" id="OWV32064.1"/>
    </source>
</evidence>
<dbReference type="PANTHER" id="PTHR30417:SF1">
    <property type="entry name" value="N-ACETYLMURAMOYL-L-ALANINE AMIDASE AMID"/>
    <property type="match status" value="1"/>
</dbReference>
<keyword evidence="4" id="KW-0378">Hydrolase</keyword>
<comment type="caution">
    <text evidence="7">The sequence shown here is derived from an EMBL/GenBank/DDBJ whole genome shotgun (WGS) entry which is preliminary data.</text>
</comment>
<evidence type="ECO:0000256" key="1">
    <source>
        <dbReference type="ARBA" id="ARBA00001561"/>
    </source>
</evidence>
<dbReference type="EMBL" id="NFZT01000001">
    <property type="protein sequence ID" value="OWV32064.1"/>
    <property type="molecule type" value="Genomic_DNA"/>
</dbReference>
<feature type="domain" description="N-acetylmuramoyl-L-alanine amidase" evidence="6">
    <location>
        <begin position="11"/>
        <end position="148"/>
    </location>
</feature>
<accession>A0A219B1J1</accession>
<dbReference type="SMART" id="SM00644">
    <property type="entry name" value="Ami_2"/>
    <property type="match status" value="1"/>
</dbReference>
<proteinExistence type="inferred from homology"/>
<evidence type="ECO:0000313" key="8">
    <source>
        <dbReference type="Proteomes" id="UP000198462"/>
    </source>
</evidence>
<dbReference type="OrthoDB" id="9794842at2"/>
<dbReference type="PANTHER" id="PTHR30417">
    <property type="entry name" value="N-ACETYLMURAMOYL-L-ALANINE AMIDASE AMID"/>
    <property type="match status" value="1"/>
</dbReference>
<dbReference type="GO" id="GO:0071555">
    <property type="term" value="P:cell wall organization"/>
    <property type="evidence" value="ECO:0007669"/>
    <property type="project" value="UniProtKB-KW"/>
</dbReference>
<dbReference type="GO" id="GO:0009254">
    <property type="term" value="P:peptidoglycan turnover"/>
    <property type="evidence" value="ECO:0007669"/>
    <property type="project" value="TreeGrafter"/>
</dbReference>
<dbReference type="GO" id="GO:0009253">
    <property type="term" value="P:peptidoglycan catabolic process"/>
    <property type="evidence" value="ECO:0007669"/>
    <property type="project" value="InterPro"/>
</dbReference>
<dbReference type="AlphaFoldDB" id="A0A219B1J1"/>
<evidence type="ECO:0000256" key="5">
    <source>
        <dbReference type="ARBA" id="ARBA00023316"/>
    </source>
</evidence>
<evidence type="ECO:0000259" key="6">
    <source>
        <dbReference type="SMART" id="SM00644"/>
    </source>
</evidence>
<dbReference type="InterPro" id="IPR036365">
    <property type="entry name" value="PGBD-like_sf"/>
</dbReference>
<dbReference type="EC" id="3.5.1.28" evidence="3"/>
<dbReference type="InterPro" id="IPR002502">
    <property type="entry name" value="Amidase_domain"/>
</dbReference>
<dbReference type="CDD" id="cd06583">
    <property type="entry name" value="PGRP"/>
    <property type="match status" value="1"/>
</dbReference>
<dbReference type="Gene3D" id="3.40.80.10">
    <property type="entry name" value="Peptidoglycan recognition protein-like"/>
    <property type="match status" value="1"/>
</dbReference>
<comment type="similarity">
    <text evidence="2">Belongs to the N-acetylmuramoyl-L-alanine amidase 2 family.</text>
</comment>
<dbReference type="InterPro" id="IPR051206">
    <property type="entry name" value="NAMLAA_amidase_2"/>
</dbReference>
<dbReference type="GO" id="GO:0019867">
    <property type="term" value="C:outer membrane"/>
    <property type="evidence" value="ECO:0007669"/>
    <property type="project" value="TreeGrafter"/>
</dbReference>
<dbReference type="RefSeq" id="WP_088710862.1">
    <property type="nucleotide sequence ID" value="NZ_NFZT01000001.1"/>
</dbReference>
<gene>
    <name evidence="7" type="ORF">B5C34_00400</name>
</gene>
<dbReference type="SUPFAM" id="SSF55846">
    <property type="entry name" value="N-acetylmuramoyl-L-alanine amidase-like"/>
    <property type="match status" value="1"/>
</dbReference>
<keyword evidence="5" id="KW-0961">Cell wall biogenesis/degradation</keyword>
<evidence type="ECO:0000256" key="3">
    <source>
        <dbReference type="ARBA" id="ARBA00011901"/>
    </source>
</evidence>
<evidence type="ECO:0000256" key="4">
    <source>
        <dbReference type="ARBA" id="ARBA00022801"/>
    </source>
</evidence>
<reference evidence="8" key="1">
    <citation type="submission" date="2017-05" db="EMBL/GenBank/DDBJ databases">
        <authorList>
            <person name="Lin X."/>
        </authorList>
    </citation>
    <scope>NUCLEOTIDE SEQUENCE [LARGE SCALE GENOMIC DNA]</scope>
    <source>
        <strain evidence="8">JLT2012</strain>
    </source>
</reference>
<dbReference type="Pfam" id="PF01510">
    <property type="entry name" value="Amidase_2"/>
    <property type="match status" value="1"/>
</dbReference>
<dbReference type="Proteomes" id="UP000198462">
    <property type="component" value="Unassembled WGS sequence"/>
</dbReference>
<protein>
    <recommendedName>
        <fullName evidence="3">N-acetylmuramoyl-L-alanine amidase</fullName>
        <ecNumber evidence="3">3.5.1.28</ecNumber>
    </recommendedName>
</protein>
<keyword evidence="8" id="KW-1185">Reference proteome</keyword>
<dbReference type="SUPFAM" id="SSF47090">
    <property type="entry name" value="PGBD-like"/>
    <property type="match status" value="1"/>
</dbReference>
<name>A0A219B1J1_9SPHN</name>
<dbReference type="InterPro" id="IPR036505">
    <property type="entry name" value="Amidase/PGRP_sf"/>
</dbReference>
<dbReference type="InterPro" id="IPR036366">
    <property type="entry name" value="PGBDSf"/>
</dbReference>
<dbReference type="Gene3D" id="1.10.101.10">
    <property type="entry name" value="PGBD-like superfamily/PGBD"/>
    <property type="match status" value="1"/>
</dbReference>
<evidence type="ECO:0000256" key="2">
    <source>
        <dbReference type="ARBA" id="ARBA00007553"/>
    </source>
</evidence>
<dbReference type="GO" id="GO:0008745">
    <property type="term" value="F:N-acetylmuramoyl-L-alanine amidase activity"/>
    <property type="evidence" value="ECO:0007669"/>
    <property type="project" value="UniProtKB-EC"/>
</dbReference>
<sequence>MGKTSPPIIDSPSPNFNERQLPVSLIVLHYTGMESCAAAHDRLRDPDAGVSAHYLVAEDGTIMQLVAEDRRAWHAGQSYWRGIRDVNSASIGIEICNPGHEWGYTDFPAPQIDSVMALLPGIMARHGVRRDNVIGHSDIAPERKTDPGELFPWQRLAEAGLAESIPEAGTDPNWSDKGVKAALERFGYEARDLPAAVTAFQRRWRPHDISGEIDAETRAILLALLERRSAEELILGNDLPRL</sequence>
<comment type="catalytic activity">
    <reaction evidence="1">
        <text>Hydrolyzes the link between N-acetylmuramoyl residues and L-amino acid residues in certain cell-wall glycopeptides.</text>
        <dbReference type="EC" id="3.5.1.28"/>
    </reaction>
</comment>
<organism evidence="7 8">
    <name type="scientific">Pacificimonas flava</name>
    <dbReference type="NCBI Taxonomy" id="1234595"/>
    <lineage>
        <taxon>Bacteria</taxon>
        <taxon>Pseudomonadati</taxon>
        <taxon>Pseudomonadota</taxon>
        <taxon>Alphaproteobacteria</taxon>
        <taxon>Sphingomonadales</taxon>
        <taxon>Sphingosinicellaceae</taxon>
        <taxon>Pacificimonas</taxon>
    </lineage>
</organism>